<dbReference type="Pfam" id="PF13527">
    <property type="entry name" value="Acetyltransf_9"/>
    <property type="match status" value="1"/>
</dbReference>
<feature type="binding site" evidence="4">
    <location>
        <begin position="147"/>
        <end position="148"/>
    </location>
    <ligand>
        <name>acetyl-CoA</name>
        <dbReference type="ChEBI" id="CHEBI:57288"/>
    </ligand>
</feature>
<feature type="binding site" evidence="4">
    <location>
        <begin position="118"/>
        <end position="123"/>
    </location>
    <ligand>
        <name>acetyl-CoA</name>
        <dbReference type="ChEBI" id="CHEBI:57288"/>
    </ligand>
</feature>
<dbReference type="PANTHER" id="PTHR37817:SF1">
    <property type="entry name" value="N-ACETYLTRANSFERASE EIS"/>
    <property type="match status" value="1"/>
</dbReference>
<organism evidence="7 8">
    <name type="scientific">Amycolatopsis arida</name>
    <dbReference type="NCBI Taxonomy" id="587909"/>
    <lineage>
        <taxon>Bacteria</taxon>
        <taxon>Bacillati</taxon>
        <taxon>Actinomycetota</taxon>
        <taxon>Actinomycetes</taxon>
        <taxon>Pseudonocardiales</taxon>
        <taxon>Pseudonocardiaceae</taxon>
        <taxon>Amycolatopsis</taxon>
    </lineage>
</organism>
<reference evidence="8" key="1">
    <citation type="submission" date="2016-10" db="EMBL/GenBank/DDBJ databases">
        <authorList>
            <person name="Varghese N."/>
            <person name="Submissions S."/>
        </authorList>
    </citation>
    <scope>NUCLEOTIDE SEQUENCE [LARGE SCALE GENOMIC DNA]</scope>
    <source>
        <strain evidence="8">CGMCC 4.5579</strain>
    </source>
</reference>
<dbReference type="InterPro" id="IPR025559">
    <property type="entry name" value="Eis_dom"/>
</dbReference>
<dbReference type="Pfam" id="PF17668">
    <property type="entry name" value="Acetyltransf_17"/>
    <property type="match status" value="1"/>
</dbReference>
<evidence type="ECO:0000256" key="4">
    <source>
        <dbReference type="HAMAP-Rule" id="MF_01812"/>
    </source>
</evidence>
<dbReference type="InterPro" id="IPR022902">
    <property type="entry name" value="NAcTrfase_Eis"/>
</dbReference>
<feature type="region of interest" description="Disordered" evidence="5">
    <location>
        <begin position="1"/>
        <end position="23"/>
    </location>
</feature>
<comment type="caution">
    <text evidence="4">Lacks conserved residue(s) required for the propagation of feature annotation.</text>
</comment>
<dbReference type="NCBIfam" id="NF002367">
    <property type="entry name" value="PRK01346.1-4"/>
    <property type="match status" value="1"/>
</dbReference>
<dbReference type="InterPro" id="IPR041380">
    <property type="entry name" value="Acetyltransf_17"/>
</dbReference>
<dbReference type="GO" id="GO:0030649">
    <property type="term" value="P:aminoglycoside antibiotic catabolic process"/>
    <property type="evidence" value="ECO:0007669"/>
    <property type="project" value="TreeGrafter"/>
</dbReference>
<keyword evidence="2 4" id="KW-0808">Transferase</keyword>
<dbReference type="PANTHER" id="PTHR37817">
    <property type="entry name" value="N-ACETYLTRANSFERASE EIS"/>
    <property type="match status" value="1"/>
</dbReference>
<dbReference type="Proteomes" id="UP000198727">
    <property type="component" value="Unassembled WGS sequence"/>
</dbReference>
<dbReference type="Gene3D" id="3.30.1050.10">
    <property type="entry name" value="SCP2 sterol-binding domain"/>
    <property type="match status" value="1"/>
</dbReference>
<dbReference type="InterPro" id="IPR051554">
    <property type="entry name" value="Acetyltransferase_Eis"/>
</dbReference>
<evidence type="ECO:0000256" key="2">
    <source>
        <dbReference type="ARBA" id="ARBA00022679"/>
    </source>
</evidence>
<proteinExistence type="inferred from homology"/>
<evidence type="ECO:0000259" key="6">
    <source>
        <dbReference type="PROSITE" id="PS51186"/>
    </source>
</evidence>
<feature type="compositionally biased region" description="Basic and acidic residues" evidence="5">
    <location>
        <begin position="1"/>
        <end position="10"/>
    </location>
</feature>
<dbReference type="SUPFAM" id="SSF55729">
    <property type="entry name" value="Acyl-CoA N-acyltransferases (Nat)"/>
    <property type="match status" value="1"/>
</dbReference>
<dbReference type="EMBL" id="FOWW01000002">
    <property type="protein sequence ID" value="SFP42702.1"/>
    <property type="molecule type" value="Genomic_DNA"/>
</dbReference>
<accession>A0A1I5Q925</accession>
<evidence type="ECO:0000256" key="1">
    <source>
        <dbReference type="ARBA" id="ARBA00009213"/>
    </source>
</evidence>
<evidence type="ECO:0000313" key="8">
    <source>
        <dbReference type="Proteomes" id="UP000198727"/>
    </source>
</evidence>
<keyword evidence="3 4" id="KW-0012">Acyltransferase</keyword>
<dbReference type="InterPro" id="IPR016181">
    <property type="entry name" value="Acyl_CoA_acyltransferase"/>
</dbReference>
<dbReference type="STRING" id="587909.SAMN05421810_102552"/>
<gene>
    <name evidence="7" type="ORF">SAMN05421810_102552</name>
</gene>
<sequence length="439" mass="48139">MDDFDGRTDVARGSGNGLVDSLTTAGAGRPEQYFLRSLSAPEDVELVNGVLADAFGIEGLVDGRPEHTVFEPARDHVAEYDGEPVANLGAFTRDLSVPGAVLPTTHVAMGAVRQLHRRRGLMTRLMHGQLRESRYVHHEPLSVLWASEARIYQRYGYGMASQNSTFTIDNREVRLKKEPTLSAGRLRETTPERVHDEIREVFERARPSRPGWSSRTGPWWTPLVEDPPPPFRKGYSTMRALLFDGTAGAEGYAIWRRKQDWSSDIVNGEVQVVELVATTPAAYAALWHFLLSVDLTRTVKWDFAAVDEPLRLLVNEPRALRMTTGDGLWARLVDLPAALSARRYSAPLDLVIEVTDSILPENAGRWRLTADDNDTTCVRTAGEPDLVCDVADLGAAYLGGTSLASLAAAGQVRERRPGALAAASTAFGWPVAPSALGLF</sequence>
<protein>
    <submittedName>
        <fullName evidence="7">Predicted acetyltransferase</fullName>
    </submittedName>
</protein>
<dbReference type="RefSeq" id="WP_166677564.1">
    <property type="nucleotide sequence ID" value="NZ_FOWW01000002.1"/>
</dbReference>
<comment type="subunit">
    <text evidence="4">Homohexamer; trimer of dimers.</text>
</comment>
<dbReference type="HAMAP" id="MF_01812">
    <property type="entry name" value="Eis"/>
    <property type="match status" value="1"/>
</dbReference>
<dbReference type="AlphaFoldDB" id="A0A1I5Q925"/>
<dbReference type="InterPro" id="IPR000182">
    <property type="entry name" value="GNAT_dom"/>
</dbReference>
<evidence type="ECO:0000313" key="7">
    <source>
        <dbReference type="EMBL" id="SFP42702.1"/>
    </source>
</evidence>
<feature type="active site" description="Proton donor" evidence="4">
    <location>
        <position position="152"/>
    </location>
</feature>
<evidence type="ECO:0000256" key="5">
    <source>
        <dbReference type="SAM" id="MobiDB-lite"/>
    </source>
</evidence>
<dbReference type="SUPFAM" id="SSF55718">
    <property type="entry name" value="SCP-like"/>
    <property type="match status" value="1"/>
</dbReference>
<dbReference type="GO" id="GO:0034069">
    <property type="term" value="F:aminoglycoside N-acetyltransferase activity"/>
    <property type="evidence" value="ECO:0007669"/>
    <property type="project" value="TreeGrafter"/>
</dbReference>
<name>A0A1I5Q925_9PSEU</name>
<dbReference type="PROSITE" id="PS51186">
    <property type="entry name" value="GNAT"/>
    <property type="match status" value="1"/>
</dbReference>
<comment type="similarity">
    <text evidence="1 4">Belongs to the acetyltransferase Eis family.</text>
</comment>
<dbReference type="Gene3D" id="3.40.630.30">
    <property type="match status" value="2"/>
</dbReference>
<feature type="domain" description="N-acetyltransferase" evidence="6">
    <location>
        <begin position="33"/>
        <end position="180"/>
    </location>
</feature>
<dbReference type="Pfam" id="PF13530">
    <property type="entry name" value="SCP2_2"/>
    <property type="match status" value="1"/>
</dbReference>
<keyword evidence="8" id="KW-1185">Reference proteome</keyword>
<evidence type="ECO:0000256" key="3">
    <source>
        <dbReference type="ARBA" id="ARBA00023315"/>
    </source>
</evidence>
<feature type="active site" description="Proton acceptor; via carboxylate" evidence="4">
    <location>
        <position position="439"/>
    </location>
</feature>
<dbReference type="InterPro" id="IPR036527">
    <property type="entry name" value="SCP2_sterol-bd_dom_sf"/>
</dbReference>